<dbReference type="AlphaFoldDB" id="A0A8H7NT93"/>
<organism evidence="1 2">
    <name type="scientific">Rhodonia placenta</name>
    <dbReference type="NCBI Taxonomy" id="104341"/>
    <lineage>
        <taxon>Eukaryota</taxon>
        <taxon>Fungi</taxon>
        <taxon>Dikarya</taxon>
        <taxon>Basidiomycota</taxon>
        <taxon>Agaricomycotina</taxon>
        <taxon>Agaricomycetes</taxon>
        <taxon>Polyporales</taxon>
        <taxon>Adustoporiaceae</taxon>
        <taxon>Rhodonia</taxon>
    </lineage>
</organism>
<dbReference type="Pfam" id="PF07723">
    <property type="entry name" value="LRR_2"/>
    <property type="match status" value="1"/>
</dbReference>
<comment type="caution">
    <text evidence="1">The sequence shown here is derived from an EMBL/GenBank/DDBJ whole genome shotgun (WGS) entry which is preliminary data.</text>
</comment>
<evidence type="ECO:0000313" key="1">
    <source>
        <dbReference type="EMBL" id="KAF9801815.1"/>
    </source>
</evidence>
<reference evidence="1" key="2">
    <citation type="journal article" name="Front. Microbiol.">
        <title>Degradative Capacity of Two Strains of Rhodonia placenta: From Phenotype to Genotype.</title>
        <authorList>
            <person name="Kolle M."/>
            <person name="Horta M.A.C."/>
            <person name="Nowrousian M."/>
            <person name="Ohm R.A."/>
            <person name="Benz J.P."/>
            <person name="Pilgard A."/>
        </authorList>
    </citation>
    <scope>NUCLEOTIDE SEQUENCE</scope>
    <source>
        <strain evidence="1">FPRL280</strain>
    </source>
</reference>
<evidence type="ECO:0000313" key="2">
    <source>
        <dbReference type="Proteomes" id="UP000639403"/>
    </source>
</evidence>
<gene>
    <name evidence="1" type="ORF">IEO21_10029</name>
</gene>
<accession>A0A8H7NT93</accession>
<sequence>MVWPRKASTTRWNDAEWCAEFRLMTHECLSWDMGLKSTEEVECIKVDISGNKMRRWRGPQRTLGRLVCALPCLKVLTLYDVRFSHQPLDASAISRFRLLPRTKIETFSLYRLHNVSVLTPSFVELVDLIAAVSNRKCPCPARDPTQPCPIWSGVRVLHLSGVTFPSVTTFARLLCAFPALETLQFMSTCTFVKHGFDLRDIPAHSGVPSGLVAVELEFDFDTRSDPRSVADLVDLFVATGISDRLRHIHVRPSPGPLLRVTTESDVSLNRLVRHCGHSLHHLDLDTHQFWQTGIGKDVSLHIGPSAGASHMMVSIKFLQSACTAPYFDLSENTCLIRLDLRVNVTRDNASYLCTSVIEVLSYPK</sequence>
<dbReference type="InterPro" id="IPR013101">
    <property type="entry name" value="LRR_PRU1-like"/>
</dbReference>
<protein>
    <submittedName>
        <fullName evidence="1">Uncharacterized protein</fullName>
    </submittedName>
</protein>
<proteinExistence type="predicted"/>
<dbReference type="Proteomes" id="UP000639403">
    <property type="component" value="Unassembled WGS sequence"/>
</dbReference>
<dbReference type="EMBL" id="JADOXO010000631">
    <property type="protein sequence ID" value="KAF9801815.1"/>
    <property type="molecule type" value="Genomic_DNA"/>
</dbReference>
<name>A0A8H7NT93_9APHY</name>
<reference evidence="1" key="1">
    <citation type="submission" date="2020-11" db="EMBL/GenBank/DDBJ databases">
        <authorList>
            <person name="Koelle M."/>
            <person name="Horta M.A.C."/>
            <person name="Nowrousian M."/>
            <person name="Ohm R.A."/>
            <person name="Benz P."/>
            <person name="Pilgard A."/>
        </authorList>
    </citation>
    <scope>NUCLEOTIDE SEQUENCE</scope>
    <source>
        <strain evidence="1">FPRL280</strain>
    </source>
</reference>